<accession>A2SLB7</accession>
<keyword evidence="2" id="KW-1133">Transmembrane helix</keyword>
<dbReference type="InterPro" id="IPR045584">
    <property type="entry name" value="Pilin-like"/>
</dbReference>
<dbReference type="EMBL" id="CP000555">
    <property type="protein sequence ID" value="ABM96356.1"/>
    <property type="molecule type" value="Genomic_DNA"/>
</dbReference>
<sequence>MRRFIFKRQSGFTLIEVMIVVAIIGILAAIAYPSYRDYIIRGQLVDGTNGLASMRAEMERHFQDNRSYATVGAFVTPCARAVATRTFGNFVVTCSAGPTDTTYTLLATGNGPVANFGFTVTQADVRATTTTVAGWMTGGACWLVRRGQC</sequence>
<keyword evidence="2" id="KW-0472">Membrane</keyword>
<dbReference type="GO" id="GO:0015627">
    <property type="term" value="C:type II protein secretion system complex"/>
    <property type="evidence" value="ECO:0007669"/>
    <property type="project" value="InterPro"/>
</dbReference>
<keyword evidence="1" id="KW-0488">Methylation</keyword>
<dbReference type="STRING" id="420662.Mpe_A3403"/>
<dbReference type="NCBIfam" id="TIGR02532">
    <property type="entry name" value="IV_pilin_GFxxxE"/>
    <property type="match status" value="1"/>
</dbReference>
<name>A2SLB7_METPP</name>
<dbReference type="HOGENOM" id="CLU_091705_6_3_4"/>
<dbReference type="InterPro" id="IPR031982">
    <property type="entry name" value="PilE-like"/>
</dbReference>
<evidence type="ECO:0000313" key="4">
    <source>
        <dbReference type="Proteomes" id="UP000000366"/>
    </source>
</evidence>
<dbReference type="PRINTS" id="PR00813">
    <property type="entry name" value="BCTERIALGSPG"/>
</dbReference>
<evidence type="ECO:0000256" key="2">
    <source>
        <dbReference type="SAM" id="Phobius"/>
    </source>
</evidence>
<dbReference type="KEGG" id="mpt:Mpe_A3403"/>
<feature type="transmembrane region" description="Helical" evidence="2">
    <location>
        <begin position="12"/>
        <end position="32"/>
    </location>
</feature>
<reference evidence="3 4" key="1">
    <citation type="journal article" date="2007" name="J. Bacteriol.">
        <title>Whole-genome analysis of the methyl tert-butyl ether-degrading beta-proteobacterium Methylibium petroleiphilum PM1.</title>
        <authorList>
            <person name="Kane S.R."/>
            <person name="Chakicherla A.Y."/>
            <person name="Chain P.S.G."/>
            <person name="Schmidt R."/>
            <person name="Shin M.W."/>
            <person name="Legler T.C."/>
            <person name="Scow K.M."/>
            <person name="Larimer F.W."/>
            <person name="Lucas S.M."/>
            <person name="Richardson P.M."/>
            <person name="Hristova K.R."/>
        </authorList>
    </citation>
    <scope>NUCLEOTIDE SEQUENCE [LARGE SCALE GENOMIC DNA]</scope>
    <source>
        <strain evidence="4">ATCC BAA-1232 / LMG 22953 / PM1</strain>
    </source>
</reference>
<dbReference type="Proteomes" id="UP000000366">
    <property type="component" value="Chromosome"/>
</dbReference>
<dbReference type="AlphaFoldDB" id="A2SLB7"/>
<dbReference type="InterPro" id="IPR000983">
    <property type="entry name" value="Bac_GSPG_pilin"/>
</dbReference>
<dbReference type="PROSITE" id="PS00409">
    <property type="entry name" value="PROKAR_NTER_METHYL"/>
    <property type="match status" value="1"/>
</dbReference>
<evidence type="ECO:0000313" key="3">
    <source>
        <dbReference type="EMBL" id="ABM96356.1"/>
    </source>
</evidence>
<evidence type="ECO:0000256" key="1">
    <source>
        <dbReference type="ARBA" id="ARBA00022481"/>
    </source>
</evidence>
<dbReference type="SUPFAM" id="SSF54523">
    <property type="entry name" value="Pili subunits"/>
    <property type="match status" value="1"/>
</dbReference>
<gene>
    <name evidence="3" type="primary">pilE</name>
    <name evidence="3" type="ordered locus">Mpe_A3403</name>
</gene>
<keyword evidence="2" id="KW-0812">Transmembrane</keyword>
<dbReference type="Pfam" id="PF16732">
    <property type="entry name" value="ComP_DUS"/>
    <property type="match status" value="1"/>
</dbReference>
<dbReference type="InterPro" id="IPR012902">
    <property type="entry name" value="N_methyl_site"/>
</dbReference>
<dbReference type="GO" id="GO:0043683">
    <property type="term" value="P:type IV pilus assembly"/>
    <property type="evidence" value="ECO:0007669"/>
    <property type="project" value="InterPro"/>
</dbReference>
<protein>
    <submittedName>
        <fullName evidence="3">Fimbrial biogenesis protein</fullName>
    </submittedName>
</protein>
<organism evidence="3 4">
    <name type="scientific">Methylibium petroleiphilum (strain ATCC BAA-1232 / LMG 22953 / PM1)</name>
    <dbReference type="NCBI Taxonomy" id="420662"/>
    <lineage>
        <taxon>Bacteria</taxon>
        <taxon>Pseudomonadati</taxon>
        <taxon>Pseudomonadota</taxon>
        <taxon>Betaproteobacteria</taxon>
        <taxon>Burkholderiales</taxon>
        <taxon>Sphaerotilaceae</taxon>
        <taxon>Methylibium</taxon>
    </lineage>
</organism>
<keyword evidence="4" id="KW-1185">Reference proteome</keyword>
<proteinExistence type="predicted"/>
<dbReference type="Pfam" id="PF07963">
    <property type="entry name" value="N_methyl"/>
    <property type="match status" value="1"/>
</dbReference>
<dbReference type="Gene3D" id="3.30.700.10">
    <property type="entry name" value="Glycoprotein, Type 4 Pilin"/>
    <property type="match status" value="1"/>
</dbReference>
<dbReference type="eggNOG" id="COG4968">
    <property type="taxonomic scope" value="Bacteria"/>
</dbReference>
<dbReference type="GO" id="GO:0015628">
    <property type="term" value="P:protein secretion by the type II secretion system"/>
    <property type="evidence" value="ECO:0007669"/>
    <property type="project" value="InterPro"/>
</dbReference>